<feature type="domain" description="HDOD" evidence="1">
    <location>
        <begin position="93"/>
        <end position="288"/>
    </location>
</feature>
<dbReference type="PANTHER" id="PTHR33525">
    <property type="match status" value="1"/>
</dbReference>
<keyword evidence="3" id="KW-1185">Reference proteome</keyword>
<dbReference type="EMBL" id="BLVO01000004">
    <property type="protein sequence ID" value="GFM31758.1"/>
    <property type="molecule type" value="Genomic_DNA"/>
</dbReference>
<sequence length="359" mass="39601">MATASNEEVESRIEGILDRRFRFAGKSSLCSWLRGEARIRLHTVAAQRGVLVLDRFVPEPLANAQRSGRPYPAESVRSGSRDTVEEVIQQAKLPSLPQVFHELQGLMDRDDVTVQDLGQVISLDPHMTTSILKLVNSALFGFRSSIDTVSRAIAVLGLRQISTLALGTLMLGLFRERPNTYLAMDKFWEHSIAVGMTAQELARLNGREGLERYFVAGLVHDVGWLALTSSNGELAFEVMRAAEGWKCPLIEAEGKTLGMTHAEIGAKMFEGWSLPANLVAAVRYHHDPSMSAEYDEPIYVHLADTIVKAMGYAATDDCRVSPVDISAWDALELKPEALDKVIDKLDKELATLCKVLLLG</sequence>
<dbReference type="Gene3D" id="1.10.3210.10">
    <property type="entry name" value="Hypothetical protein af1432"/>
    <property type="match status" value="1"/>
</dbReference>
<comment type="caution">
    <text evidence="2">The sequence shown here is derived from an EMBL/GenBank/DDBJ whole genome shotgun (WGS) entry which is preliminary data.</text>
</comment>
<dbReference type="PROSITE" id="PS51833">
    <property type="entry name" value="HDOD"/>
    <property type="match status" value="1"/>
</dbReference>
<dbReference type="RefSeq" id="WP_174403467.1">
    <property type="nucleotide sequence ID" value="NZ_BLVO01000004.1"/>
</dbReference>
<proteinExistence type="predicted"/>
<dbReference type="InterPro" id="IPR003607">
    <property type="entry name" value="HD/PDEase_dom"/>
</dbReference>
<protein>
    <recommendedName>
        <fullName evidence="1">HDOD domain-containing protein</fullName>
    </recommendedName>
</protein>
<reference evidence="2 3" key="1">
    <citation type="submission" date="2020-05" db="EMBL/GenBank/DDBJ databases">
        <title>Draft genome sequence of Desulfovibrio sp. strain HN2T.</title>
        <authorList>
            <person name="Ueno A."/>
            <person name="Tamazawa S."/>
            <person name="Tamamura S."/>
            <person name="Murakami T."/>
            <person name="Kiyama T."/>
            <person name="Inomata H."/>
            <person name="Amano Y."/>
            <person name="Miyakawa K."/>
            <person name="Tamaki H."/>
            <person name="Naganuma T."/>
            <person name="Kaneko K."/>
        </authorList>
    </citation>
    <scope>NUCLEOTIDE SEQUENCE [LARGE SCALE GENOMIC DNA]</scope>
    <source>
        <strain evidence="2 3">HN2</strain>
    </source>
</reference>
<gene>
    <name evidence="2" type="ORF">DSM101010T_01230</name>
</gene>
<dbReference type="CDD" id="cd00077">
    <property type="entry name" value="HDc"/>
    <property type="match status" value="1"/>
</dbReference>
<dbReference type="SUPFAM" id="SSF109604">
    <property type="entry name" value="HD-domain/PDEase-like"/>
    <property type="match status" value="1"/>
</dbReference>
<dbReference type="Proteomes" id="UP000503840">
    <property type="component" value="Unassembled WGS sequence"/>
</dbReference>
<evidence type="ECO:0000259" key="1">
    <source>
        <dbReference type="PROSITE" id="PS51833"/>
    </source>
</evidence>
<dbReference type="AlphaFoldDB" id="A0A7J0BE06"/>
<evidence type="ECO:0000313" key="3">
    <source>
        <dbReference type="Proteomes" id="UP000503840"/>
    </source>
</evidence>
<name>A0A7J0BE06_9BACT</name>
<organism evidence="2 3">
    <name type="scientific">Desulfovibrio subterraneus</name>
    <dbReference type="NCBI Taxonomy" id="2718620"/>
    <lineage>
        <taxon>Bacteria</taxon>
        <taxon>Pseudomonadati</taxon>
        <taxon>Thermodesulfobacteriota</taxon>
        <taxon>Desulfovibrionia</taxon>
        <taxon>Desulfovibrionales</taxon>
        <taxon>Desulfovibrionaceae</taxon>
        <taxon>Desulfovibrio</taxon>
    </lineage>
</organism>
<dbReference type="InterPro" id="IPR052340">
    <property type="entry name" value="RNase_Y/CdgJ"/>
</dbReference>
<dbReference type="Pfam" id="PF08668">
    <property type="entry name" value="HDOD"/>
    <property type="match status" value="1"/>
</dbReference>
<dbReference type="PANTHER" id="PTHR33525:SF3">
    <property type="entry name" value="RIBONUCLEASE Y"/>
    <property type="match status" value="1"/>
</dbReference>
<evidence type="ECO:0000313" key="2">
    <source>
        <dbReference type="EMBL" id="GFM31758.1"/>
    </source>
</evidence>
<accession>A0A7J0BE06</accession>
<dbReference type="InterPro" id="IPR013976">
    <property type="entry name" value="HDOD"/>
</dbReference>